<proteinExistence type="inferred from homology"/>
<dbReference type="FunFam" id="1.20.1250.20:FF:000493">
    <property type="entry name" value="proton-associated sugar transporter A"/>
    <property type="match status" value="1"/>
</dbReference>
<evidence type="ECO:0000256" key="3">
    <source>
        <dbReference type="ARBA" id="ARBA00022692"/>
    </source>
</evidence>
<dbReference type="GeneID" id="106174634"/>
<dbReference type="OrthoDB" id="28755at2759"/>
<feature type="transmembrane region" description="Helical" evidence="8">
    <location>
        <begin position="545"/>
        <end position="568"/>
    </location>
</feature>
<evidence type="ECO:0000256" key="2">
    <source>
        <dbReference type="ARBA" id="ARBA00022448"/>
    </source>
</evidence>
<name>A0A2R2MM99_LINAN</name>
<keyword evidence="9" id="KW-1185">Reference proteome</keyword>
<dbReference type="STRING" id="7574.A0A2R2MM99"/>
<comment type="similarity">
    <text evidence="6">Belongs to the glycoside-pentoside-hexuronide (GPH) cation symporter transporter (TC 2.A.2) family.</text>
</comment>
<feature type="region of interest" description="Disordered" evidence="7">
    <location>
        <begin position="311"/>
        <end position="333"/>
    </location>
</feature>
<dbReference type="InParanoid" id="A0A2R2MM99"/>
<evidence type="ECO:0000313" key="9">
    <source>
        <dbReference type="Proteomes" id="UP000085678"/>
    </source>
</evidence>
<feature type="transmembrane region" description="Helical" evidence="8">
    <location>
        <begin position="80"/>
        <end position="102"/>
    </location>
</feature>
<feature type="transmembrane region" description="Helical" evidence="8">
    <location>
        <begin position="626"/>
        <end position="648"/>
    </location>
</feature>
<feature type="transmembrane region" description="Helical" evidence="8">
    <location>
        <begin position="439"/>
        <end position="459"/>
    </location>
</feature>
<feature type="transmembrane region" description="Helical" evidence="8">
    <location>
        <begin position="274"/>
        <end position="291"/>
    </location>
</feature>
<gene>
    <name evidence="10" type="primary">LOC106174634</name>
</gene>
<dbReference type="GO" id="GO:0016020">
    <property type="term" value="C:membrane"/>
    <property type="evidence" value="ECO:0007669"/>
    <property type="project" value="UniProtKB-SubCell"/>
</dbReference>
<dbReference type="Pfam" id="PF13347">
    <property type="entry name" value="MFS_2"/>
    <property type="match status" value="1"/>
</dbReference>
<feature type="compositionally biased region" description="Basic and acidic residues" evidence="7">
    <location>
        <begin position="382"/>
        <end position="391"/>
    </location>
</feature>
<evidence type="ECO:0000256" key="5">
    <source>
        <dbReference type="ARBA" id="ARBA00023136"/>
    </source>
</evidence>
<keyword evidence="3 8" id="KW-0812">Transmembrane</keyword>
<dbReference type="Proteomes" id="UP000085678">
    <property type="component" value="Unplaced"/>
</dbReference>
<feature type="region of interest" description="Disordered" evidence="7">
    <location>
        <begin position="382"/>
        <end position="402"/>
    </location>
</feature>
<reference evidence="10" key="1">
    <citation type="submission" date="2025-08" db="UniProtKB">
        <authorList>
            <consortium name="RefSeq"/>
        </authorList>
    </citation>
    <scope>IDENTIFICATION</scope>
    <source>
        <tissue evidence="10">Gonads</tissue>
    </source>
</reference>
<feature type="compositionally biased region" description="Basic and acidic residues" evidence="7">
    <location>
        <begin position="314"/>
        <end position="323"/>
    </location>
</feature>
<dbReference type="PANTHER" id="PTHR19432">
    <property type="entry name" value="SUGAR TRANSPORTER"/>
    <property type="match status" value="1"/>
</dbReference>
<feature type="transmembrane region" description="Helical" evidence="8">
    <location>
        <begin position="46"/>
        <end position="68"/>
    </location>
</feature>
<dbReference type="RefSeq" id="XP_023931348.1">
    <property type="nucleotide sequence ID" value="XM_024075580.1"/>
</dbReference>
<evidence type="ECO:0000256" key="6">
    <source>
        <dbReference type="ARBA" id="ARBA00038193"/>
    </source>
</evidence>
<dbReference type="FunCoup" id="A0A2R2MM99">
    <property type="interactions" value="70"/>
</dbReference>
<comment type="subcellular location">
    <subcellularLocation>
        <location evidence="1">Membrane</location>
        <topology evidence="1">Multi-pass membrane protein</topology>
    </subcellularLocation>
</comment>
<keyword evidence="4 8" id="KW-1133">Transmembrane helix</keyword>
<accession>A0A2R2MM99</accession>
<feature type="transmembrane region" description="Helical" evidence="8">
    <location>
        <begin position="597"/>
        <end position="620"/>
    </location>
</feature>
<dbReference type="CDD" id="cd17313">
    <property type="entry name" value="MFS_SLC45_SUC"/>
    <property type="match status" value="1"/>
</dbReference>
<dbReference type="Gene3D" id="1.20.1250.20">
    <property type="entry name" value="MFS general substrate transporter like domains"/>
    <property type="match status" value="1"/>
</dbReference>
<evidence type="ECO:0000313" key="10">
    <source>
        <dbReference type="RefSeq" id="XP_023931348.1"/>
    </source>
</evidence>
<feature type="transmembrane region" description="Helical" evidence="8">
    <location>
        <begin position="233"/>
        <end position="254"/>
    </location>
</feature>
<evidence type="ECO:0000256" key="4">
    <source>
        <dbReference type="ARBA" id="ARBA00022989"/>
    </source>
</evidence>
<evidence type="ECO:0000256" key="1">
    <source>
        <dbReference type="ARBA" id="ARBA00004141"/>
    </source>
</evidence>
<dbReference type="Pfam" id="PF07690">
    <property type="entry name" value="MFS_1"/>
    <property type="match status" value="1"/>
</dbReference>
<organism evidence="9 10">
    <name type="scientific">Lingula anatina</name>
    <name type="common">Brachiopod</name>
    <name type="synonym">Lingula unguis</name>
    <dbReference type="NCBI Taxonomy" id="7574"/>
    <lineage>
        <taxon>Eukaryota</taxon>
        <taxon>Metazoa</taxon>
        <taxon>Spiralia</taxon>
        <taxon>Lophotrochozoa</taxon>
        <taxon>Brachiopoda</taxon>
        <taxon>Linguliformea</taxon>
        <taxon>Lingulata</taxon>
        <taxon>Lingulida</taxon>
        <taxon>Linguloidea</taxon>
        <taxon>Lingulidae</taxon>
        <taxon>Lingula</taxon>
    </lineage>
</organism>
<keyword evidence="2" id="KW-0813">Transport</keyword>
<dbReference type="SUPFAM" id="SSF103473">
    <property type="entry name" value="MFS general substrate transporter"/>
    <property type="match status" value="1"/>
</dbReference>
<dbReference type="InterPro" id="IPR011701">
    <property type="entry name" value="MFS"/>
</dbReference>
<dbReference type="InterPro" id="IPR036259">
    <property type="entry name" value="MFS_trans_sf"/>
</dbReference>
<protein>
    <submittedName>
        <fullName evidence="10">Proton-associated sugar transporter A-like</fullName>
    </submittedName>
</protein>
<feature type="transmembrane region" description="Helical" evidence="8">
    <location>
        <begin position="194"/>
        <end position="212"/>
    </location>
</feature>
<feature type="transmembrane region" description="Helical" evidence="8">
    <location>
        <begin position="114"/>
        <end position="131"/>
    </location>
</feature>
<evidence type="ECO:0000256" key="8">
    <source>
        <dbReference type="SAM" id="Phobius"/>
    </source>
</evidence>
<dbReference type="GO" id="GO:0008506">
    <property type="term" value="F:sucrose:proton symporter activity"/>
    <property type="evidence" value="ECO:0007669"/>
    <property type="project" value="TreeGrafter"/>
</dbReference>
<dbReference type="AlphaFoldDB" id="A0A2R2MM99"/>
<dbReference type="KEGG" id="lak:106174634"/>
<evidence type="ECO:0000256" key="7">
    <source>
        <dbReference type="SAM" id="MobiDB-lite"/>
    </source>
</evidence>
<keyword evidence="5 8" id="KW-0472">Membrane</keyword>
<sequence length="651" mass="71960">MSMGLLTSTMRAFKEAGMSVTNIDNLRYADNADYSHVRMRKSKIQLILLSAAVCGIEFCYAAETAFVSPCLLKLGIHVSYMTMVWCLSPLFGFFMGPLLGTLSDRCRLKLGRRRPFILILSAGIVLGLILVPNGRDLGFLMGDTHASWNIDSAENTTQFPDQNHANTSEITPETYTGKYYRGPDMERSRFIEQHINGLIITIIGVVFLDFSCDACQAPCRSYLLEVTTEQDHATGLTIFTMVAGLGGSIGYLMGGINWNAVGDSNGDFFEHVRIVFSIVLFLFIMCVLITITRFREIPLDEIHDWSLKTSKSATEQDNKKTGDAGEPETPAALYDDAFNYNPSSAHTADAQHLYNFNSDPPPNRQNHQNPFPAYPSFEISRRASDPGEGRLSRPYSSPDLENHLQIPNCVDQDGSHVMRQDEVTLKGYWLSILHMPRSVAYLCLTNLFCWMSLVCYSLYFTDFVGQVVYGGDPNAPADSKKHSLYDEGVRMGSFGMALYSFSCSMYSLAIEKLVKKFRTKPVYICGQLVYTVGMILMAATKSKVAVILLSPTAGIMYATLFTLPYMLIANYHSCEMFEELVPESTKTIHPRGLGTDVALVSSMCFAAQFLLSAGLGSLVHAVGSPVAVVVCAAVFSLFGSLTATKVLYLDK</sequence>
<feature type="transmembrane region" description="Helical" evidence="8">
    <location>
        <begin position="491"/>
        <end position="510"/>
    </location>
</feature>
<dbReference type="PANTHER" id="PTHR19432:SF35">
    <property type="entry name" value="SOLUTE CARRIER FAMILY 45 MEMBER 3 ISOFORM X1"/>
    <property type="match status" value="1"/>
</dbReference>